<dbReference type="EMBL" id="OZ023702">
    <property type="protein sequence ID" value="CAK9857024.1"/>
    <property type="molecule type" value="Genomic_DNA"/>
</dbReference>
<sequence>MTAVVWRGGEKGLRSNANGEVTVVACGGNASNSRDGFEHKLWGKMNVTAEMSQKDEKIIMVHVSALGSDGPKVRYMTLSNCSSFGLVVVSPSKIRYKYGS</sequence>
<keyword evidence="2" id="KW-1185">Reference proteome</keyword>
<proteinExistence type="predicted"/>
<accession>A0ABP1A2B0</accession>
<protein>
    <submittedName>
        <fullName evidence="1">Uncharacterized protein</fullName>
    </submittedName>
</protein>
<gene>
    <name evidence="1" type="ORF">CSSPJE1EN2_LOCUS19</name>
</gene>
<reference evidence="1 2" key="1">
    <citation type="submission" date="2024-03" db="EMBL/GenBank/DDBJ databases">
        <authorList>
            <consortium name="ELIXIR-Norway"/>
            <consortium name="Elixir Norway"/>
        </authorList>
    </citation>
    <scope>NUCLEOTIDE SEQUENCE [LARGE SCALE GENOMIC DNA]</scope>
</reference>
<evidence type="ECO:0000313" key="1">
    <source>
        <dbReference type="EMBL" id="CAK9857024.1"/>
    </source>
</evidence>
<name>A0ABP1A2B0_9BRYO</name>
<dbReference type="Proteomes" id="UP001497522">
    <property type="component" value="Chromosome 1"/>
</dbReference>
<organism evidence="1 2">
    <name type="scientific">Sphagnum jensenii</name>
    <dbReference type="NCBI Taxonomy" id="128206"/>
    <lineage>
        <taxon>Eukaryota</taxon>
        <taxon>Viridiplantae</taxon>
        <taxon>Streptophyta</taxon>
        <taxon>Embryophyta</taxon>
        <taxon>Bryophyta</taxon>
        <taxon>Sphagnophytina</taxon>
        <taxon>Sphagnopsida</taxon>
        <taxon>Sphagnales</taxon>
        <taxon>Sphagnaceae</taxon>
        <taxon>Sphagnum</taxon>
    </lineage>
</organism>
<evidence type="ECO:0000313" key="2">
    <source>
        <dbReference type="Proteomes" id="UP001497522"/>
    </source>
</evidence>